<evidence type="ECO:0000256" key="3">
    <source>
        <dbReference type="ARBA" id="ARBA00022475"/>
    </source>
</evidence>
<dbReference type="Pfam" id="PF06750">
    <property type="entry name" value="A24_N_bact"/>
    <property type="match status" value="1"/>
</dbReference>
<dbReference type="InterPro" id="IPR010627">
    <property type="entry name" value="Prepilin_pept_A24_N"/>
</dbReference>
<dbReference type="GO" id="GO:0004190">
    <property type="term" value="F:aspartic-type endopeptidase activity"/>
    <property type="evidence" value="ECO:0007669"/>
    <property type="project" value="UniProtKB-EC"/>
</dbReference>
<dbReference type="PRINTS" id="PR00864">
    <property type="entry name" value="PREPILNPTASE"/>
</dbReference>
<evidence type="ECO:0000259" key="12">
    <source>
        <dbReference type="Pfam" id="PF06750"/>
    </source>
</evidence>
<evidence type="ECO:0000256" key="2">
    <source>
        <dbReference type="ARBA" id="ARBA00005801"/>
    </source>
</evidence>
<gene>
    <name evidence="13" type="ordered locus">Mahau_1134</name>
</gene>
<comment type="similarity">
    <text evidence="2 8">Belongs to the peptidase A24 family.</text>
</comment>
<feature type="domain" description="Prepilin peptidase A24 N-terminal" evidence="12">
    <location>
        <begin position="11"/>
        <end position="93"/>
    </location>
</feature>
<evidence type="ECO:0000256" key="6">
    <source>
        <dbReference type="ARBA" id="ARBA00022989"/>
    </source>
</evidence>
<evidence type="ECO:0000256" key="4">
    <source>
        <dbReference type="ARBA" id="ARBA00022519"/>
    </source>
</evidence>
<dbReference type="eggNOG" id="COG1989">
    <property type="taxonomic scope" value="Bacteria"/>
</dbReference>
<accession>F3ZVG9</accession>
<feature type="transmembrane region" description="Helical" evidence="10">
    <location>
        <begin position="229"/>
        <end position="253"/>
    </location>
</feature>
<dbReference type="EMBL" id="CP002360">
    <property type="protein sequence ID" value="AEE96331.1"/>
    <property type="molecule type" value="Genomic_DNA"/>
</dbReference>
<feature type="transmembrane region" description="Helical" evidence="10">
    <location>
        <begin position="6"/>
        <end position="24"/>
    </location>
</feature>
<dbReference type="OrthoDB" id="9789291at2"/>
<dbReference type="Gene3D" id="1.20.120.1220">
    <property type="match status" value="1"/>
</dbReference>
<feature type="transmembrane region" description="Helical" evidence="10">
    <location>
        <begin position="184"/>
        <end position="217"/>
    </location>
</feature>
<name>F3ZVG9_MAHA5</name>
<feature type="transmembrane region" description="Helical" evidence="10">
    <location>
        <begin position="147"/>
        <end position="172"/>
    </location>
</feature>
<evidence type="ECO:0000313" key="14">
    <source>
        <dbReference type="Proteomes" id="UP000008457"/>
    </source>
</evidence>
<evidence type="ECO:0000256" key="7">
    <source>
        <dbReference type="ARBA" id="ARBA00023136"/>
    </source>
</evidence>
<keyword evidence="5 9" id="KW-0812">Transmembrane</keyword>
<feature type="transmembrane region" description="Helical" evidence="10">
    <location>
        <begin position="123"/>
        <end position="141"/>
    </location>
</feature>
<evidence type="ECO:0000259" key="11">
    <source>
        <dbReference type="Pfam" id="PF01478"/>
    </source>
</evidence>
<dbReference type="GO" id="GO:0008168">
    <property type="term" value="F:methyltransferase activity"/>
    <property type="evidence" value="ECO:0007669"/>
    <property type="project" value="UniProtKB-KW"/>
</dbReference>
<dbReference type="GO" id="GO:0006465">
    <property type="term" value="P:signal peptide processing"/>
    <property type="evidence" value="ECO:0007669"/>
    <property type="project" value="TreeGrafter"/>
</dbReference>
<dbReference type="AlphaFoldDB" id="F3ZVG9"/>
<dbReference type="Proteomes" id="UP000008457">
    <property type="component" value="Chromosome"/>
</dbReference>
<dbReference type="HOGENOM" id="CLU_057101_0_1_9"/>
<keyword evidence="9" id="KW-0645">Protease</keyword>
<dbReference type="Pfam" id="PF01478">
    <property type="entry name" value="Peptidase_A24"/>
    <property type="match status" value="1"/>
</dbReference>
<keyword evidence="14" id="KW-1185">Reference proteome</keyword>
<dbReference type="InterPro" id="IPR014032">
    <property type="entry name" value="Peptidase_A24A_bac"/>
</dbReference>
<dbReference type="PANTHER" id="PTHR30487:SF0">
    <property type="entry name" value="PREPILIN LEADER PEPTIDASE_N-METHYLTRANSFERASE-RELATED"/>
    <property type="match status" value="1"/>
</dbReference>
<keyword evidence="9" id="KW-0808">Transferase</keyword>
<dbReference type="GO" id="GO:0005886">
    <property type="term" value="C:plasma membrane"/>
    <property type="evidence" value="ECO:0007669"/>
    <property type="project" value="UniProtKB-SubCell"/>
</dbReference>
<dbReference type="EC" id="2.1.1.-" evidence="9"/>
<comment type="subcellular location">
    <subcellularLocation>
        <location evidence="1">Cell inner membrane</location>
        <topology evidence="1">Multi-pass membrane protein</topology>
    </subcellularLocation>
    <subcellularLocation>
        <location evidence="9">Cell membrane</location>
        <topology evidence="9">Multi-pass membrane protein</topology>
    </subcellularLocation>
</comment>
<keyword evidence="4" id="KW-0997">Cell inner membrane</keyword>
<dbReference type="EC" id="3.4.23.43" evidence="9"/>
<evidence type="ECO:0000313" key="13">
    <source>
        <dbReference type="EMBL" id="AEE96331.1"/>
    </source>
</evidence>
<reference evidence="13" key="1">
    <citation type="journal article" date="2011" name="Stand. Genomic Sci.">
        <title>Complete genome sequence of Mahella australiensis type strain (50-1 BON).</title>
        <authorList>
            <person name="Sikorski J."/>
            <person name="Teshima H."/>
            <person name="Nolan M."/>
            <person name="Lucas S."/>
            <person name="Hammon N."/>
            <person name="Deshpande S."/>
            <person name="Cheng J.F."/>
            <person name="Pitluck S."/>
            <person name="Liolios K."/>
            <person name="Pagani I."/>
            <person name="Ivanova N."/>
            <person name="Huntemann M."/>
            <person name="Mavromatis K."/>
            <person name="Ovchinikova G."/>
            <person name="Pati A."/>
            <person name="Tapia R."/>
            <person name="Han C."/>
            <person name="Goodwin L."/>
            <person name="Chen A."/>
            <person name="Palaniappan K."/>
            <person name="Land M."/>
            <person name="Hauser L."/>
            <person name="Ngatchou-Djao O.D."/>
            <person name="Rohde M."/>
            <person name="Pukall R."/>
            <person name="Spring S."/>
            <person name="Abt B."/>
            <person name="Goker M."/>
            <person name="Detter J.C."/>
            <person name="Woyke T."/>
            <person name="Bristow J."/>
            <person name="Markowitz V."/>
            <person name="Hugenholtz P."/>
            <person name="Eisen J.A."/>
            <person name="Kyrpides N.C."/>
            <person name="Klenk H.P."/>
            <person name="Lapidus A."/>
        </authorList>
    </citation>
    <scope>NUCLEOTIDE SEQUENCE [LARGE SCALE GENOMIC DNA]</scope>
    <source>
        <strain evidence="13">50-1 BON</strain>
    </source>
</reference>
<dbReference type="STRING" id="697281.Mahau_1134"/>
<keyword evidence="7 10" id="KW-0472">Membrane</keyword>
<feature type="transmembrane region" description="Helical" evidence="10">
    <location>
        <begin position="100"/>
        <end position="116"/>
    </location>
</feature>
<feature type="domain" description="Prepilin type IV endopeptidase peptidase" evidence="11">
    <location>
        <begin position="105"/>
        <end position="213"/>
    </location>
</feature>
<dbReference type="PANTHER" id="PTHR30487">
    <property type="entry name" value="TYPE 4 PREPILIN-LIKE PROTEINS LEADER PEPTIDE-PROCESSING ENZYME"/>
    <property type="match status" value="1"/>
</dbReference>
<dbReference type="KEGG" id="mas:Mahau_1134"/>
<keyword evidence="6 10" id="KW-1133">Transmembrane helix</keyword>
<keyword evidence="3" id="KW-1003">Cell membrane</keyword>
<keyword evidence="9" id="KW-0489">Methyltransferase</keyword>
<sequence>MEYVLLIFIFLFGTVIGSFLNVCIHRIPKGLSIAYPPSYCPKCGQRIKPYDLIPVVSYAILGGKCRHCKEPISIRYPIVEALTGIAFVVSALTYGYSIELLYSLALVSSLMIISFVDIDEGIILDAALIPIVAVGIIAVAVDPSGTWQYAALGALVGACIIGTIYILSLIILKKEGMGIGDIKLMAAVGTLLGWQRTLLAFFIGVYIGAIAGIIMIALKKKDMASEIPFGPFLSIGTAISWWFGYEFINWYLFLA</sequence>
<evidence type="ECO:0000256" key="8">
    <source>
        <dbReference type="RuleBase" id="RU003793"/>
    </source>
</evidence>
<organism evidence="13 14">
    <name type="scientific">Mahella australiensis (strain DSM 15567 / CIP 107919 / 50-1 BON)</name>
    <dbReference type="NCBI Taxonomy" id="697281"/>
    <lineage>
        <taxon>Bacteria</taxon>
        <taxon>Bacillati</taxon>
        <taxon>Bacillota</taxon>
        <taxon>Clostridia</taxon>
        <taxon>Thermoanaerobacterales</taxon>
        <taxon>Thermoanaerobacterales Family IV. Incertae Sedis</taxon>
        <taxon>Mahella</taxon>
    </lineage>
</organism>
<evidence type="ECO:0000256" key="9">
    <source>
        <dbReference type="RuleBase" id="RU003794"/>
    </source>
</evidence>
<feature type="transmembrane region" description="Helical" evidence="10">
    <location>
        <begin position="74"/>
        <end position="94"/>
    </location>
</feature>
<evidence type="ECO:0000256" key="5">
    <source>
        <dbReference type="ARBA" id="ARBA00022692"/>
    </source>
</evidence>
<comment type="function">
    <text evidence="9">Plays an essential role in type IV pili and type II pseudopili formation by proteolytically removing the leader sequence from substrate proteins and subsequently monomethylating the alpha-amino group of the newly exposed N-terminal phenylalanine.</text>
</comment>
<keyword evidence="9" id="KW-0511">Multifunctional enzyme</keyword>
<evidence type="ECO:0000256" key="1">
    <source>
        <dbReference type="ARBA" id="ARBA00004429"/>
    </source>
</evidence>
<protein>
    <recommendedName>
        <fullName evidence="9">Prepilin leader peptidase/N-methyltransferase</fullName>
        <ecNumber evidence="9">2.1.1.-</ecNumber>
        <ecNumber evidence="9">3.4.23.43</ecNumber>
    </recommendedName>
</protein>
<dbReference type="GO" id="GO:0032259">
    <property type="term" value="P:methylation"/>
    <property type="evidence" value="ECO:0007669"/>
    <property type="project" value="UniProtKB-KW"/>
</dbReference>
<dbReference type="InterPro" id="IPR000045">
    <property type="entry name" value="Prepilin_IV_endopep_pep"/>
</dbReference>
<proteinExistence type="inferred from homology"/>
<dbReference type="RefSeq" id="WP_013780761.1">
    <property type="nucleotide sequence ID" value="NC_015520.1"/>
</dbReference>
<keyword evidence="9 13" id="KW-0378">Hydrolase</keyword>
<evidence type="ECO:0000256" key="10">
    <source>
        <dbReference type="SAM" id="Phobius"/>
    </source>
</evidence>
<dbReference type="MEROPS" id="A24.019"/>
<dbReference type="InterPro" id="IPR050882">
    <property type="entry name" value="Prepilin_peptidase/N-MTase"/>
</dbReference>
<comment type="catalytic activity">
    <reaction evidence="9">
        <text>Typically cleaves a -Gly-|-Phe- bond to release an N-terminal, basic peptide of 5-8 residues from type IV prepilin, and then N-methylates the new N-terminal amino group, the methyl donor being S-adenosyl-L-methionine.</text>
        <dbReference type="EC" id="3.4.23.43"/>
    </reaction>
</comment>